<dbReference type="AlphaFoldDB" id="A0A1I7A1Q8"/>
<name>A0A1I7A1Q8_9ENTR</name>
<keyword evidence="1" id="KW-0732">Signal</keyword>
<evidence type="ECO:0008006" key="4">
    <source>
        <dbReference type="Google" id="ProtNLM"/>
    </source>
</evidence>
<dbReference type="Pfam" id="PF07027">
    <property type="entry name" value="DUF1318"/>
    <property type="match status" value="1"/>
</dbReference>
<proteinExistence type="predicted"/>
<keyword evidence="3" id="KW-1185">Reference proteome</keyword>
<gene>
    <name evidence="2" type="ORF">SAMN05192562_1011511</name>
</gene>
<dbReference type="Proteomes" id="UP000199187">
    <property type="component" value="Unassembled WGS sequence"/>
</dbReference>
<dbReference type="PIRSF" id="PIRSF025560">
    <property type="entry name" value="UCP025560"/>
    <property type="match status" value="1"/>
</dbReference>
<dbReference type="InterPro" id="IPR008309">
    <property type="entry name" value="YdbL"/>
</dbReference>
<protein>
    <recommendedName>
        <fullName evidence="4">DUF1318 domain-containing protein</fullName>
    </recommendedName>
</protein>
<evidence type="ECO:0000313" key="2">
    <source>
        <dbReference type="EMBL" id="SFT68827.1"/>
    </source>
</evidence>
<reference evidence="3" key="1">
    <citation type="submission" date="2016-10" db="EMBL/GenBank/DDBJ databases">
        <authorList>
            <person name="Varghese N."/>
            <person name="Submissions S."/>
        </authorList>
    </citation>
    <scope>NUCLEOTIDE SEQUENCE [LARGE SCALE GENOMIC DNA]</scope>
    <source>
        <strain evidence="3">Ah-143</strain>
    </source>
</reference>
<feature type="signal peptide" evidence="1">
    <location>
        <begin position="1"/>
        <end position="22"/>
    </location>
</feature>
<evidence type="ECO:0000256" key="1">
    <source>
        <dbReference type="SAM" id="SignalP"/>
    </source>
</evidence>
<feature type="chain" id="PRO_5011459697" description="DUF1318 domain-containing protein" evidence="1">
    <location>
        <begin position="23"/>
        <end position="113"/>
    </location>
</feature>
<evidence type="ECO:0000313" key="3">
    <source>
        <dbReference type="Proteomes" id="UP000199187"/>
    </source>
</evidence>
<sequence>MMKKQVLMVLLTLSLASTTAQALTLDEARSQGRVGETLTGYVAPISHDKETLALVDRINKARAESYQQLADSNNISVDDVAKMAGQKLVDRARPGEYVQGINGKWLKKSSAAH</sequence>
<organism evidence="2 3">
    <name type="scientific">Kosakonia arachidis</name>
    <dbReference type="NCBI Taxonomy" id="551989"/>
    <lineage>
        <taxon>Bacteria</taxon>
        <taxon>Pseudomonadati</taxon>
        <taxon>Pseudomonadota</taxon>
        <taxon>Gammaproteobacteria</taxon>
        <taxon>Enterobacterales</taxon>
        <taxon>Enterobacteriaceae</taxon>
        <taxon>Kosakonia</taxon>
    </lineage>
</organism>
<dbReference type="EMBL" id="FPAU01000001">
    <property type="protein sequence ID" value="SFT68827.1"/>
    <property type="molecule type" value="Genomic_DNA"/>
</dbReference>
<accession>A0A1I7A1Q8</accession>